<dbReference type="SUPFAM" id="SSF53098">
    <property type="entry name" value="Ribonuclease H-like"/>
    <property type="match status" value="1"/>
</dbReference>
<dbReference type="Pfam" id="PF04937">
    <property type="entry name" value="DUF659"/>
    <property type="match status" value="1"/>
</dbReference>
<dbReference type="InterPro" id="IPR012337">
    <property type="entry name" value="RNaseH-like_sf"/>
</dbReference>
<comment type="caution">
    <text evidence="3">The sequence shown here is derived from an EMBL/GenBank/DDBJ whole genome shotgun (WGS) entry which is preliminary data.</text>
</comment>
<dbReference type="InterPro" id="IPR007021">
    <property type="entry name" value="DUF659"/>
</dbReference>
<dbReference type="Proteomes" id="UP001358586">
    <property type="component" value="Chromosome 1"/>
</dbReference>
<feature type="domain" description="DUF659" evidence="2">
    <location>
        <begin position="86"/>
        <end position="205"/>
    </location>
</feature>
<protein>
    <recommendedName>
        <fullName evidence="2">DUF659 domain-containing protein</fullName>
    </recommendedName>
</protein>
<sequence>MDHVLERSKSSKQSELSSSFLKNVKAKLGKVMSKLILHEAVPVKITESPFLQLVLQVPAKVGKLVNCPSTYEVIGVYLEDKYKKIQIWEERGVTITCDGWKGTANQYIVSFLIYSTRGTIFKKSIDASSVTSRTVEYYFGLMDKMVNEIDEEFVVQVVTDNKAAIKSIGHMLMQKRRHLYWSVCSAYCLDLILEEIGYLMKLIKKMSMKKLKAKLFHLVLGIIKTVKAQSNEDSVQLSTSSDGDGSSSRSLATNENEISELSSQSSHSYQPNAFYPPYFGHNSSYESFGYHLPHHMFPTNDASHGSILPHFAYNVMLFSHGMGGDRNQGNDENR</sequence>
<proteinExistence type="predicted"/>
<feature type="compositionally biased region" description="Low complexity" evidence="1">
    <location>
        <begin position="238"/>
        <end position="250"/>
    </location>
</feature>
<keyword evidence="4" id="KW-1185">Reference proteome</keyword>
<gene>
    <name evidence="3" type="ORF">PVK06_001613</name>
</gene>
<dbReference type="PANTHER" id="PTHR32166:SF122">
    <property type="entry name" value="OS09G0499600 PROTEIN"/>
    <property type="match status" value="1"/>
</dbReference>
<evidence type="ECO:0000256" key="1">
    <source>
        <dbReference type="SAM" id="MobiDB-lite"/>
    </source>
</evidence>
<dbReference type="PANTHER" id="PTHR32166">
    <property type="entry name" value="OSJNBA0013A04.12 PROTEIN"/>
    <property type="match status" value="1"/>
</dbReference>
<organism evidence="3 4">
    <name type="scientific">Gossypium arboreum</name>
    <name type="common">Tree cotton</name>
    <name type="synonym">Gossypium nanking</name>
    <dbReference type="NCBI Taxonomy" id="29729"/>
    <lineage>
        <taxon>Eukaryota</taxon>
        <taxon>Viridiplantae</taxon>
        <taxon>Streptophyta</taxon>
        <taxon>Embryophyta</taxon>
        <taxon>Tracheophyta</taxon>
        <taxon>Spermatophyta</taxon>
        <taxon>Magnoliopsida</taxon>
        <taxon>eudicotyledons</taxon>
        <taxon>Gunneridae</taxon>
        <taxon>Pentapetalae</taxon>
        <taxon>rosids</taxon>
        <taxon>malvids</taxon>
        <taxon>Malvales</taxon>
        <taxon>Malvaceae</taxon>
        <taxon>Malvoideae</taxon>
        <taxon>Gossypium</taxon>
    </lineage>
</organism>
<accession>A0ABR0R1H3</accession>
<dbReference type="EMBL" id="JARKNE010000001">
    <property type="protein sequence ID" value="KAK5845428.1"/>
    <property type="molecule type" value="Genomic_DNA"/>
</dbReference>
<evidence type="ECO:0000313" key="4">
    <source>
        <dbReference type="Proteomes" id="UP001358586"/>
    </source>
</evidence>
<evidence type="ECO:0000259" key="2">
    <source>
        <dbReference type="Pfam" id="PF04937"/>
    </source>
</evidence>
<reference evidence="3 4" key="1">
    <citation type="submission" date="2023-03" db="EMBL/GenBank/DDBJ databases">
        <title>WGS of Gossypium arboreum.</title>
        <authorList>
            <person name="Yu D."/>
        </authorList>
    </citation>
    <scope>NUCLEOTIDE SEQUENCE [LARGE SCALE GENOMIC DNA]</scope>
    <source>
        <tissue evidence="3">Leaf</tissue>
    </source>
</reference>
<evidence type="ECO:0000313" key="3">
    <source>
        <dbReference type="EMBL" id="KAK5845428.1"/>
    </source>
</evidence>
<feature type="compositionally biased region" description="Low complexity" evidence="1">
    <location>
        <begin position="259"/>
        <end position="268"/>
    </location>
</feature>
<feature type="region of interest" description="Disordered" evidence="1">
    <location>
        <begin position="233"/>
        <end position="268"/>
    </location>
</feature>
<name>A0ABR0R1H3_GOSAR</name>